<evidence type="ECO:0000313" key="2">
    <source>
        <dbReference type="Proteomes" id="UP000033865"/>
    </source>
</evidence>
<gene>
    <name evidence="1" type="ORF">UY82_C0060G0004</name>
</gene>
<dbReference type="Proteomes" id="UP000033865">
    <property type="component" value="Unassembled WGS sequence"/>
</dbReference>
<reference evidence="1 2" key="1">
    <citation type="journal article" date="2015" name="Nature">
        <title>rRNA introns, odd ribosomes, and small enigmatic genomes across a large radiation of phyla.</title>
        <authorList>
            <person name="Brown C.T."/>
            <person name="Hug L.A."/>
            <person name="Thomas B.C."/>
            <person name="Sharon I."/>
            <person name="Castelle C.J."/>
            <person name="Singh A."/>
            <person name="Wilkins M.J."/>
            <person name="Williams K.H."/>
            <person name="Banfield J.F."/>
        </authorList>
    </citation>
    <scope>NUCLEOTIDE SEQUENCE [LARGE SCALE GENOMIC DNA]</scope>
</reference>
<organism evidence="1 2">
    <name type="scientific">Candidatus Uhrbacteria bacterium GW2011_GWC2_53_7</name>
    <dbReference type="NCBI Taxonomy" id="1618986"/>
    <lineage>
        <taxon>Bacteria</taxon>
        <taxon>Candidatus Uhriibacteriota</taxon>
    </lineage>
</organism>
<name>A0A0G1XUV7_9BACT</name>
<proteinExistence type="predicted"/>
<evidence type="ECO:0000313" key="1">
    <source>
        <dbReference type="EMBL" id="KKW34756.1"/>
    </source>
</evidence>
<dbReference type="AlphaFoldDB" id="A0A0G1XUV7"/>
<dbReference type="EMBL" id="LCRN01000060">
    <property type="protein sequence ID" value="KKW34756.1"/>
    <property type="molecule type" value="Genomic_DNA"/>
</dbReference>
<comment type="caution">
    <text evidence="1">The sequence shown here is derived from an EMBL/GenBank/DDBJ whole genome shotgun (WGS) entry which is preliminary data.</text>
</comment>
<sequence>MTSLEVPIVERARPIEVFDRGRPRRFTPKPHGRETHAASPLHESTEHLDRIRMRQHGWLRRFRLRTCGRLGMHASHLLIKVYQTSNSKTNNIQHQMLDSQLFLQELSSCIALPYYFITSSNRLRARRKAPRRRSVLADFASSHT</sequence>
<protein>
    <submittedName>
        <fullName evidence="1">Uncharacterized protein</fullName>
    </submittedName>
</protein>
<accession>A0A0G1XUV7</accession>